<dbReference type="GO" id="GO:0022857">
    <property type="term" value="F:transmembrane transporter activity"/>
    <property type="evidence" value="ECO:0007669"/>
    <property type="project" value="InterPro"/>
</dbReference>
<feature type="transmembrane region" description="Helical" evidence="6">
    <location>
        <begin position="107"/>
        <end position="129"/>
    </location>
</feature>
<feature type="transmembrane region" description="Helical" evidence="6">
    <location>
        <begin position="312"/>
        <end position="331"/>
    </location>
</feature>
<dbReference type="PANTHER" id="PTHR42718">
    <property type="entry name" value="MAJOR FACILITATOR SUPERFAMILY MULTIDRUG TRANSPORTER MFSC"/>
    <property type="match status" value="1"/>
</dbReference>
<protein>
    <submittedName>
        <fullName evidence="7">Arabinose efflux permease family protein</fullName>
    </submittedName>
</protein>
<evidence type="ECO:0000256" key="4">
    <source>
        <dbReference type="ARBA" id="ARBA00022989"/>
    </source>
</evidence>
<evidence type="ECO:0000313" key="7">
    <source>
        <dbReference type="EMBL" id="EJC80213.1"/>
    </source>
</evidence>
<feature type="transmembrane region" description="Helical" evidence="6">
    <location>
        <begin position="366"/>
        <end position="389"/>
    </location>
</feature>
<dbReference type="GO" id="GO:0016020">
    <property type="term" value="C:membrane"/>
    <property type="evidence" value="ECO:0007669"/>
    <property type="project" value="UniProtKB-SubCell"/>
</dbReference>
<evidence type="ECO:0000313" key="8">
    <source>
        <dbReference type="Proteomes" id="UP000005732"/>
    </source>
</evidence>
<proteinExistence type="predicted"/>
<keyword evidence="3 6" id="KW-0812">Transmembrane</keyword>
<feature type="transmembrane region" description="Helical" evidence="6">
    <location>
        <begin position="338"/>
        <end position="354"/>
    </location>
</feature>
<dbReference type="EMBL" id="JH719395">
    <property type="protein sequence ID" value="EJC80213.1"/>
    <property type="molecule type" value="Genomic_DNA"/>
</dbReference>
<evidence type="ECO:0000256" key="3">
    <source>
        <dbReference type="ARBA" id="ARBA00022692"/>
    </source>
</evidence>
<dbReference type="OrthoDB" id="9812221at2"/>
<keyword evidence="2" id="KW-0813">Transport</keyword>
<feature type="transmembrane region" description="Helical" evidence="6">
    <location>
        <begin position="82"/>
        <end position="101"/>
    </location>
</feature>
<dbReference type="InterPro" id="IPR036259">
    <property type="entry name" value="MFS_trans_sf"/>
</dbReference>
<evidence type="ECO:0000256" key="1">
    <source>
        <dbReference type="ARBA" id="ARBA00004141"/>
    </source>
</evidence>
<evidence type="ECO:0000256" key="5">
    <source>
        <dbReference type="ARBA" id="ARBA00023136"/>
    </source>
</evidence>
<evidence type="ECO:0000256" key="2">
    <source>
        <dbReference type="ARBA" id="ARBA00022448"/>
    </source>
</evidence>
<feature type="transmembrane region" description="Helical" evidence="6">
    <location>
        <begin position="489"/>
        <end position="509"/>
    </location>
</feature>
<organism evidence="7 8">
    <name type="scientific">Rhizobium leguminosarum bv. trifolii WSM2297</name>
    <dbReference type="NCBI Taxonomy" id="754762"/>
    <lineage>
        <taxon>Bacteria</taxon>
        <taxon>Pseudomonadati</taxon>
        <taxon>Pseudomonadota</taxon>
        <taxon>Alphaproteobacteria</taxon>
        <taxon>Hyphomicrobiales</taxon>
        <taxon>Rhizobiaceae</taxon>
        <taxon>Rhizobium/Agrobacterium group</taxon>
        <taxon>Rhizobium</taxon>
    </lineage>
</organism>
<accession>J0W4Z6</accession>
<reference evidence="7 8" key="1">
    <citation type="submission" date="2012-02" db="EMBL/GenBank/DDBJ databases">
        <title>Improved High-Quality Draft Sequence of Rhizobium leguminosarum bv. trifolii WSM2297.</title>
        <authorList>
            <consortium name="US DOE Joint Genome Institute"/>
            <person name="Lucas S."/>
            <person name="Han J."/>
            <person name="Lapidus A."/>
            <person name="Cheng J.-F."/>
            <person name="Goodwin L."/>
            <person name="Pitluck S."/>
            <person name="Peters L."/>
            <person name="Ovchinnikova G."/>
            <person name="Zhang X."/>
            <person name="Detter J.C."/>
            <person name="Han C."/>
            <person name="Tapia R."/>
            <person name="Land M."/>
            <person name="Hauser L."/>
            <person name="Kyrpides N."/>
            <person name="Ivanova N."/>
            <person name="Pagani I."/>
            <person name="Brau L."/>
            <person name="Yates R."/>
            <person name="O'Hara G."/>
            <person name="Rui T."/>
            <person name="Howieson J."/>
            <person name="Reeve W."/>
            <person name="Woyke T."/>
        </authorList>
    </citation>
    <scope>NUCLEOTIDE SEQUENCE [LARGE SCALE GENOMIC DNA]</scope>
    <source>
        <strain evidence="7 8">WSM2297</strain>
    </source>
</reference>
<comment type="subcellular location">
    <subcellularLocation>
        <location evidence="1">Membrane</location>
        <topology evidence="1">Multi-pass membrane protein</topology>
    </subcellularLocation>
</comment>
<dbReference type="PANTHER" id="PTHR42718:SF9">
    <property type="entry name" value="MAJOR FACILITATOR SUPERFAMILY MULTIDRUG TRANSPORTER MFSC"/>
    <property type="match status" value="1"/>
</dbReference>
<dbReference type="InterPro" id="IPR011701">
    <property type="entry name" value="MFS"/>
</dbReference>
<keyword evidence="5 6" id="KW-0472">Membrane</keyword>
<feature type="transmembrane region" description="Helical" evidence="6">
    <location>
        <begin position="272"/>
        <end position="292"/>
    </location>
</feature>
<dbReference type="AlphaFoldDB" id="J0W4Z6"/>
<dbReference type="Gene3D" id="1.20.1250.20">
    <property type="entry name" value="MFS general substrate transporter like domains"/>
    <property type="match status" value="1"/>
</dbReference>
<feature type="transmembrane region" description="Helical" evidence="6">
    <location>
        <begin position="171"/>
        <end position="190"/>
    </location>
</feature>
<dbReference type="Proteomes" id="UP000005732">
    <property type="component" value="Unassembled WGS sequence"/>
</dbReference>
<dbReference type="SUPFAM" id="SSF103473">
    <property type="entry name" value="MFS general substrate transporter"/>
    <property type="match status" value="1"/>
</dbReference>
<name>J0W4Z6_RHILT</name>
<feature type="transmembrane region" description="Helical" evidence="6">
    <location>
        <begin position="234"/>
        <end position="252"/>
    </location>
</feature>
<feature type="transmembrane region" description="Helical" evidence="6">
    <location>
        <begin position="136"/>
        <end position="159"/>
    </location>
</feature>
<feature type="transmembrane region" description="Helical" evidence="6">
    <location>
        <begin position="202"/>
        <end position="222"/>
    </location>
</feature>
<feature type="transmembrane region" description="Helical" evidence="6">
    <location>
        <begin position="12"/>
        <end position="34"/>
    </location>
</feature>
<evidence type="ECO:0000256" key="6">
    <source>
        <dbReference type="SAM" id="Phobius"/>
    </source>
</evidence>
<sequence length="525" mass="57244">MPRFQSPGDLPRQGFIAVAMVMSSILTAFDVRTASIGLSDLRGAFGLSFDEGSWLATFATAPQVLIAPSVGWLIAAFGVKRMMVGPTVLYSVVSILIPFVSNFEILVALHAVRAILLGLFVGATLMTAFRNLDRKFWIFALAFYVLRIPFAQNLGLYTAGSYSQTIGWQWLYWQGAIVAPVIGILFWLGGRPTEIDRELLKRADWGGMAIFGTALTTLYFALDQGNRLDWFRSGLVVTLLSAAAFQAVVFLWHESRVTEPWAHVSILFSRNIALGFAAIACFMTASLGSSLLEPNFLVNVAHLRPEQIGDFSMPYCVLLLATATATAVALVRSVKQRTTLMIGFICFAFSAWLGTQLTNLWSLPEFRLIIVLQTFGEEIVFMAAVATLFSNVNPARAIALTAYVQVVRLMCSETVATAMTTWVRQREQLHSYLIGLHVTGATPGWNSMLIRLGSGLETGGSQADVVKRGVGVLAGIIQREAHVQAYIDGFWITFVAAIAGLFVVSLMTASPPHPLTTSSSHNQPA</sequence>
<feature type="transmembrane region" description="Helical" evidence="6">
    <location>
        <begin position="54"/>
        <end position="75"/>
    </location>
</feature>
<gene>
    <name evidence="7" type="ORF">Rleg4DRAFT_1831</name>
</gene>
<dbReference type="Pfam" id="PF07690">
    <property type="entry name" value="MFS_1"/>
    <property type="match status" value="1"/>
</dbReference>
<keyword evidence="4 6" id="KW-1133">Transmembrane helix</keyword>
<dbReference type="HOGENOM" id="CLU_000960_33_1_5"/>